<reference evidence="2" key="1">
    <citation type="submission" date="2016-11" db="UniProtKB">
        <authorList>
            <consortium name="WormBaseParasite"/>
        </authorList>
    </citation>
    <scope>IDENTIFICATION</scope>
</reference>
<protein>
    <submittedName>
        <fullName evidence="2">Secreted protein</fullName>
    </submittedName>
</protein>
<keyword evidence="1" id="KW-1185">Reference proteome</keyword>
<dbReference type="WBParaSite" id="L893_g20697.t1">
    <property type="protein sequence ID" value="L893_g20697.t1"/>
    <property type="gene ID" value="L893_g20697"/>
</dbReference>
<proteinExistence type="predicted"/>
<sequence length="79" mass="9013">MKTLLVVLLVRRWKRVHLECVLQVLSVSFLHSAPIADENAVFPLVELQDTTPEVPTEGPSTEEKDTLEGYPWFPHVRFG</sequence>
<evidence type="ECO:0000313" key="2">
    <source>
        <dbReference type="WBParaSite" id="L893_g20697.t1"/>
    </source>
</evidence>
<organism evidence="1 2">
    <name type="scientific">Steinernema glaseri</name>
    <dbReference type="NCBI Taxonomy" id="37863"/>
    <lineage>
        <taxon>Eukaryota</taxon>
        <taxon>Metazoa</taxon>
        <taxon>Ecdysozoa</taxon>
        <taxon>Nematoda</taxon>
        <taxon>Chromadorea</taxon>
        <taxon>Rhabditida</taxon>
        <taxon>Tylenchina</taxon>
        <taxon>Panagrolaimomorpha</taxon>
        <taxon>Strongyloidoidea</taxon>
        <taxon>Steinernematidae</taxon>
        <taxon>Steinernema</taxon>
    </lineage>
</organism>
<dbReference type="Proteomes" id="UP000095287">
    <property type="component" value="Unplaced"/>
</dbReference>
<accession>A0A1I7YWZ8</accession>
<evidence type="ECO:0000313" key="1">
    <source>
        <dbReference type="Proteomes" id="UP000095287"/>
    </source>
</evidence>
<name>A0A1I7YWZ8_9BILA</name>
<dbReference type="AlphaFoldDB" id="A0A1I7YWZ8"/>